<keyword evidence="2" id="KW-1185">Reference proteome</keyword>
<evidence type="ECO:0000313" key="2">
    <source>
        <dbReference type="Proteomes" id="UP000315252"/>
    </source>
</evidence>
<evidence type="ECO:0000313" key="1">
    <source>
        <dbReference type="EMBL" id="TQV79260.1"/>
    </source>
</evidence>
<sequence length="187" mass="21295">MIRVLSSFVGLGLLLGACSYQSEVFGPPIYAIYKMPVEEARSHLAGRTVMTFVDVYRDCTLHQTGQYYYPVCNETPGPGTQVEYLAENGRTYLWFPGNRRLVSGSWTVRRWREKYEICFSYSRASRDFVTGATGDNLTCDLLSNYAETITEIRQEDSFDLSSDTLPFVLKRDQTTFEALLTRLQSGN</sequence>
<accession>A0A545TPV9</accession>
<reference evidence="1 2" key="1">
    <citation type="submission" date="2019-06" db="EMBL/GenBank/DDBJ databases">
        <title>Whole genome sequence for Rhodospirillaceae sp. R148.</title>
        <authorList>
            <person name="Wang G."/>
        </authorList>
    </citation>
    <scope>NUCLEOTIDE SEQUENCE [LARGE SCALE GENOMIC DNA]</scope>
    <source>
        <strain evidence="1 2">R148</strain>
    </source>
</reference>
<dbReference type="RefSeq" id="WP_142897484.1">
    <property type="nucleotide sequence ID" value="NZ_ML660056.1"/>
</dbReference>
<gene>
    <name evidence="1" type="ORF">FKG95_16545</name>
</gene>
<dbReference type="Proteomes" id="UP000315252">
    <property type="component" value="Unassembled WGS sequence"/>
</dbReference>
<dbReference type="PROSITE" id="PS51257">
    <property type="entry name" value="PROKAR_LIPOPROTEIN"/>
    <property type="match status" value="1"/>
</dbReference>
<name>A0A545TPV9_9PROT</name>
<organism evidence="1 2">
    <name type="scientific">Denitrobaculum tricleocarpae</name>
    <dbReference type="NCBI Taxonomy" id="2591009"/>
    <lineage>
        <taxon>Bacteria</taxon>
        <taxon>Pseudomonadati</taxon>
        <taxon>Pseudomonadota</taxon>
        <taxon>Alphaproteobacteria</taxon>
        <taxon>Rhodospirillales</taxon>
        <taxon>Rhodospirillaceae</taxon>
        <taxon>Denitrobaculum</taxon>
    </lineage>
</organism>
<dbReference type="OrthoDB" id="7951041at2"/>
<evidence type="ECO:0008006" key="3">
    <source>
        <dbReference type="Google" id="ProtNLM"/>
    </source>
</evidence>
<protein>
    <recommendedName>
        <fullName evidence="3">Lipoprotein</fullName>
    </recommendedName>
</protein>
<proteinExistence type="predicted"/>
<dbReference type="AlphaFoldDB" id="A0A545TPV9"/>
<dbReference type="EMBL" id="VHSH01000005">
    <property type="protein sequence ID" value="TQV79260.1"/>
    <property type="molecule type" value="Genomic_DNA"/>
</dbReference>
<comment type="caution">
    <text evidence="1">The sequence shown here is derived from an EMBL/GenBank/DDBJ whole genome shotgun (WGS) entry which is preliminary data.</text>
</comment>